<protein>
    <recommendedName>
        <fullName evidence="2">DUF4031 domain-containing protein</fullName>
    </recommendedName>
</protein>
<dbReference type="Proteomes" id="UP000244729">
    <property type="component" value="Chromosome"/>
</dbReference>
<dbReference type="KEGG" id="agm:DCE93_07775"/>
<dbReference type="OrthoDB" id="9808993at2"/>
<dbReference type="PROSITE" id="PS51257">
    <property type="entry name" value="PROKAR_LIPOPROTEIN"/>
    <property type="match status" value="1"/>
</dbReference>
<accession>A0A2S0WW70</accession>
<feature type="compositionally biased region" description="Basic and acidic residues" evidence="1">
    <location>
        <begin position="125"/>
        <end position="139"/>
    </location>
</feature>
<feature type="region of interest" description="Disordered" evidence="1">
    <location>
        <begin position="120"/>
        <end position="139"/>
    </location>
</feature>
<keyword evidence="4" id="KW-1185">Reference proteome</keyword>
<feature type="domain" description="DUF4031" evidence="2">
    <location>
        <begin position="45"/>
        <end position="119"/>
    </location>
</feature>
<name>A0A2S0WW70_9MICO</name>
<proteinExistence type="predicted"/>
<gene>
    <name evidence="3" type="ORF">DCE93_07775</name>
</gene>
<reference evidence="3 4" key="1">
    <citation type="submission" date="2018-04" db="EMBL/GenBank/DDBJ databases">
        <authorList>
            <person name="Li J."/>
        </authorList>
    </citation>
    <scope>NUCLEOTIDE SEQUENCE [LARGE SCALE GENOMIC DNA]</scope>
    <source>
        <strain evidence="4">30A</strain>
    </source>
</reference>
<organism evidence="3 4">
    <name type="scientific">Agromyces badenianii</name>
    <dbReference type="NCBI Taxonomy" id="2080742"/>
    <lineage>
        <taxon>Bacteria</taxon>
        <taxon>Bacillati</taxon>
        <taxon>Actinomycetota</taxon>
        <taxon>Actinomycetes</taxon>
        <taxon>Micrococcales</taxon>
        <taxon>Microbacteriaceae</taxon>
        <taxon>Agromyces</taxon>
    </lineage>
</organism>
<sequence>MEFSSRTVGSRSPTSSGRGGESPPSHSAGVSCAHDARHTASAQLILIDTPLWPKHGTVWAHLVSDESIEELRAFADRAGLPARSFDLDHYDVPVDRYDDLVAAGAVAVSPRELVERLRRSGLRVTPRERRERAARPSLG</sequence>
<dbReference type="InterPro" id="IPR025109">
    <property type="entry name" value="DUF4031"/>
</dbReference>
<evidence type="ECO:0000256" key="1">
    <source>
        <dbReference type="SAM" id="MobiDB-lite"/>
    </source>
</evidence>
<dbReference type="EMBL" id="CP028913">
    <property type="protein sequence ID" value="AWB95572.1"/>
    <property type="molecule type" value="Genomic_DNA"/>
</dbReference>
<feature type="compositionally biased region" description="Low complexity" evidence="1">
    <location>
        <begin position="1"/>
        <end position="27"/>
    </location>
</feature>
<evidence type="ECO:0000259" key="2">
    <source>
        <dbReference type="Pfam" id="PF13223"/>
    </source>
</evidence>
<dbReference type="Pfam" id="PF13223">
    <property type="entry name" value="DUF4031"/>
    <property type="match status" value="1"/>
</dbReference>
<dbReference type="AlphaFoldDB" id="A0A2S0WW70"/>
<evidence type="ECO:0000313" key="4">
    <source>
        <dbReference type="Proteomes" id="UP000244729"/>
    </source>
</evidence>
<feature type="region of interest" description="Disordered" evidence="1">
    <location>
        <begin position="1"/>
        <end position="34"/>
    </location>
</feature>
<evidence type="ECO:0000313" key="3">
    <source>
        <dbReference type="EMBL" id="AWB95572.1"/>
    </source>
</evidence>